<dbReference type="PIRSF" id="PIRSF036643">
    <property type="entry name" value="FDH_alpha"/>
    <property type="match status" value="1"/>
</dbReference>
<dbReference type="Gene3D" id="2.20.25.90">
    <property type="entry name" value="ADC-like domains"/>
    <property type="match status" value="1"/>
</dbReference>
<evidence type="ECO:0000256" key="1">
    <source>
        <dbReference type="ARBA" id="ARBA00001942"/>
    </source>
</evidence>
<reference evidence="13" key="1">
    <citation type="journal article" date="2019" name="Int. J. Syst. Evol. Microbiol.">
        <title>The Global Catalogue of Microorganisms (GCM) 10K type strain sequencing project: providing services to taxonomists for standard genome sequencing and annotation.</title>
        <authorList>
            <consortium name="The Broad Institute Genomics Platform"/>
            <consortium name="The Broad Institute Genome Sequencing Center for Infectious Disease"/>
            <person name="Wu L."/>
            <person name="Ma J."/>
        </authorList>
    </citation>
    <scope>NUCLEOTIDE SEQUENCE [LARGE SCALE GENOMIC DNA]</scope>
    <source>
        <strain evidence="13">CGMCC 4.1469</strain>
    </source>
</reference>
<dbReference type="SUPFAM" id="SSF50692">
    <property type="entry name" value="ADC-like"/>
    <property type="match status" value="1"/>
</dbReference>
<dbReference type="PROSITE" id="PS51669">
    <property type="entry name" value="4FE4S_MOW_BIS_MGD"/>
    <property type="match status" value="1"/>
</dbReference>
<evidence type="ECO:0000313" key="12">
    <source>
        <dbReference type="EMBL" id="MFC5890094.1"/>
    </source>
</evidence>
<evidence type="ECO:0000256" key="6">
    <source>
        <dbReference type="ARBA" id="ARBA00022723"/>
    </source>
</evidence>
<evidence type="ECO:0000259" key="11">
    <source>
        <dbReference type="PROSITE" id="PS51669"/>
    </source>
</evidence>
<dbReference type="InterPro" id="IPR006657">
    <property type="entry name" value="MoPterin_dinucl-bd_dom"/>
</dbReference>
<evidence type="ECO:0000256" key="9">
    <source>
        <dbReference type="ARBA" id="ARBA00023014"/>
    </source>
</evidence>
<keyword evidence="7" id="KW-0560">Oxidoreductase</keyword>
<evidence type="ECO:0000256" key="3">
    <source>
        <dbReference type="ARBA" id="ARBA00008747"/>
    </source>
</evidence>
<comment type="cofactor">
    <cofactor evidence="1">
        <name>Mo-bis(molybdopterin guanine dinucleotide)</name>
        <dbReference type="ChEBI" id="CHEBI:60539"/>
    </cofactor>
</comment>
<keyword evidence="13" id="KW-1185">Reference proteome</keyword>
<evidence type="ECO:0000256" key="8">
    <source>
        <dbReference type="ARBA" id="ARBA00023004"/>
    </source>
</evidence>
<protein>
    <submittedName>
        <fullName evidence="12">Molybdopterin oxidoreductase family protein</fullName>
    </submittedName>
</protein>
<keyword evidence="8" id="KW-0408">Iron</keyword>
<comment type="caution">
    <text evidence="12">The sequence shown here is derived from an EMBL/GenBank/DDBJ whole genome shotgun (WGS) entry which is preliminary data.</text>
</comment>
<keyword evidence="10" id="KW-0534">Nitrate assimilation</keyword>
<name>A0ABW1FB19_9ACTN</name>
<dbReference type="Pfam" id="PF01568">
    <property type="entry name" value="Molydop_binding"/>
    <property type="match status" value="1"/>
</dbReference>
<dbReference type="InterPro" id="IPR041957">
    <property type="entry name" value="CT_Nitrate-R-NapA-like"/>
</dbReference>
<dbReference type="EMBL" id="JBHSOD010000072">
    <property type="protein sequence ID" value="MFC5890094.1"/>
    <property type="molecule type" value="Genomic_DNA"/>
</dbReference>
<dbReference type="SUPFAM" id="SSF53706">
    <property type="entry name" value="Formate dehydrogenase/DMSO reductase, domains 1-3"/>
    <property type="match status" value="1"/>
</dbReference>
<evidence type="ECO:0000256" key="2">
    <source>
        <dbReference type="ARBA" id="ARBA00001966"/>
    </source>
</evidence>
<gene>
    <name evidence="12" type="ORF">ACFP0N_34540</name>
</gene>
<evidence type="ECO:0000256" key="10">
    <source>
        <dbReference type="ARBA" id="ARBA00023063"/>
    </source>
</evidence>
<organism evidence="12 13">
    <name type="scientific">Kitasatospora aburaviensis</name>
    <dbReference type="NCBI Taxonomy" id="67265"/>
    <lineage>
        <taxon>Bacteria</taxon>
        <taxon>Bacillati</taxon>
        <taxon>Actinomycetota</taxon>
        <taxon>Actinomycetes</taxon>
        <taxon>Kitasatosporales</taxon>
        <taxon>Streptomycetaceae</taxon>
        <taxon>Kitasatospora</taxon>
    </lineage>
</organism>
<comment type="cofactor">
    <cofactor evidence="2">
        <name>[4Fe-4S] cluster</name>
        <dbReference type="ChEBI" id="CHEBI:49883"/>
    </cofactor>
</comment>
<dbReference type="Gene3D" id="3.40.50.740">
    <property type="match status" value="1"/>
</dbReference>
<sequence>MAVDRTADPWGARTPYAPGTTWPARVDLQLADGLSEADVERWVPSASLLHSNGDAMDIAVRDERIVGVRGRAEDRVNRGRLDIKDLFGWQANASPDRLTAPQIRRGGRLVETDWDTALDTVAARCRSVLEEHGPGAVGFYTSGQLFVEEYYTLTVLARAGIGTNHLDGNTRLCTATAGEALKESFGCDGQPGSYEDIDHAEVIALWGHNVAECQPVLWMRILDRLHGTDPPALLVLDPRPTPTAHEAALHLAPRPGTNLALLNALLCEIIANGRVDHPYVRAHTVGYRNLATRVAPCTPEWAADICGLSADEIRHAAELLAGTDRLVSTVLQGVYQTHQATATAVQINNLHLLRGQLGRPGAAVLQMNGQPTAQNTRECGANGDLPGFRNWANPRHVAELADLWNVDPAVLDHGGPPTHALELFHLAETGGLTFLWISATNPAVSLPDLARIRRTLARPGLFIVVQDIFPNETTEFADVVLPAATWGEKTGTFTNADRTVHLSEQAVAPPGRARADLDIFLDFARRMDLRDRTGGPLITWTDPPSAFAAWQRCSAGRPCDYTGLGYQLLRDHGGTQWPATPEHPAGTPRLYTDGDFWAHPDTCETYGRDLNTGEPATEAQYRALNPHGRAVLRAADYEPPPEPPDEKHPLWLTTGRTIFHFHTRTKTGRVPELQRAAPEVWVECSQADADRHGLAEGDMAAVSTARGTVTARVRITGIREGLLFLPFHYGYWDQVPDLADGSPRHDRAANELIPTRLDPASKQPVFKTATARLAPSNTTTDPARAASLGRPRFHRGVSVREGKRDSRAASVWVGDACGTGPGCRTRGADGQRDGAPGSLVEVQVVQGERQPAQVFGHQFHLGSRDPVQLVPLVVSAADRVVRASPASHRSS</sequence>
<dbReference type="InterPro" id="IPR006656">
    <property type="entry name" value="Mopterin_OxRdtase"/>
</dbReference>
<dbReference type="CDD" id="cd02791">
    <property type="entry name" value="MopB_CT_Nitrate-R-NapA-like"/>
    <property type="match status" value="1"/>
</dbReference>
<keyword evidence="6" id="KW-0479">Metal-binding</keyword>
<dbReference type="InterPro" id="IPR009010">
    <property type="entry name" value="Asp_de-COase-like_dom_sf"/>
</dbReference>
<feature type="domain" description="4Fe-4S Mo/W bis-MGD-type" evidence="11">
    <location>
        <begin position="40"/>
        <end position="96"/>
    </location>
</feature>
<keyword evidence="4" id="KW-0004">4Fe-4S</keyword>
<dbReference type="InterPro" id="IPR050123">
    <property type="entry name" value="Prok_molybdopt-oxidoreductase"/>
</dbReference>
<dbReference type="Proteomes" id="UP001596067">
    <property type="component" value="Unassembled WGS sequence"/>
</dbReference>
<evidence type="ECO:0000256" key="5">
    <source>
        <dbReference type="ARBA" id="ARBA00022505"/>
    </source>
</evidence>
<keyword evidence="9" id="KW-0411">Iron-sulfur</keyword>
<dbReference type="Pfam" id="PF00384">
    <property type="entry name" value="Molybdopterin"/>
    <property type="match status" value="1"/>
</dbReference>
<keyword evidence="5" id="KW-0500">Molybdenum</keyword>
<dbReference type="Gene3D" id="2.40.40.20">
    <property type="match status" value="1"/>
</dbReference>
<dbReference type="Gene3D" id="3.40.228.10">
    <property type="entry name" value="Dimethylsulfoxide Reductase, domain 2"/>
    <property type="match status" value="1"/>
</dbReference>
<evidence type="ECO:0000313" key="13">
    <source>
        <dbReference type="Proteomes" id="UP001596067"/>
    </source>
</evidence>
<comment type="similarity">
    <text evidence="3">Belongs to the prokaryotic molybdopterin-containing oxidoreductase family. NasA/NapA/NarB subfamily.</text>
</comment>
<dbReference type="PANTHER" id="PTHR43105:SF10">
    <property type="entry name" value="NADH-QUINONE OXIDOREDUCTASE SUBUNIT G"/>
    <property type="match status" value="1"/>
</dbReference>
<evidence type="ECO:0000256" key="4">
    <source>
        <dbReference type="ARBA" id="ARBA00022485"/>
    </source>
</evidence>
<dbReference type="RefSeq" id="WP_313761954.1">
    <property type="nucleotide sequence ID" value="NZ_JBHSOD010000072.1"/>
</dbReference>
<dbReference type="InterPro" id="IPR006963">
    <property type="entry name" value="Mopterin_OxRdtase_4Fe-4S_dom"/>
</dbReference>
<dbReference type="PANTHER" id="PTHR43105">
    <property type="entry name" value="RESPIRATORY NITRATE REDUCTASE"/>
    <property type="match status" value="1"/>
</dbReference>
<evidence type="ECO:0000256" key="7">
    <source>
        <dbReference type="ARBA" id="ARBA00023002"/>
    </source>
</evidence>
<proteinExistence type="inferred from homology"/>
<accession>A0ABW1FB19</accession>